<protein>
    <submittedName>
        <fullName evidence="2">Epimerase</fullName>
    </submittedName>
</protein>
<comment type="caution">
    <text evidence="2">The sequence shown here is derived from an EMBL/GenBank/DDBJ whole genome shotgun (WGS) entry which is preliminary data.</text>
</comment>
<dbReference type="GO" id="GO:0004029">
    <property type="term" value="F:aldehyde dehydrogenase (NAD+) activity"/>
    <property type="evidence" value="ECO:0007669"/>
    <property type="project" value="TreeGrafter"/>
</dbReference>
<dbReference type="Proteomes" id="UP000075515">
    <property type="component" value="Unassembled WGS sequence"/>
</dbReference>
<feature type="domain" description="NmrA-like" evidence="1">
    <location>
        <begin position="2"/>
        <end position="70"/>
    </location>
</feature>
<gene>
    <name evidence="2" type="ORF">BE18_34225</name>
</gene>
<dbReference type="EMBL" id="JEMC01004026">
    <property type="protein sequence ID" value="KYF76495.1"/>
    <property type="molecule type" value="Genomic_DNA"/>
</dbReference>
<evidence type="ECO:0000313" key="2">
    <source>
        <dbReference type="EMBL" id="KYF76495.1"/>
    </source>
</evidence>
<dbReference type="InterPro" id="IPR008030">
    <property type="entry name" value="NmrA-like"/>
</dbReference>
<dbReference type="AlphaFoldDB" id="A0A150R8F1"/>
<evidence type="ECO:0000259" key="1">
    <source>
        <dbReference type="Pfam" id="PF05368"/>
    </source>
</evidence>
<organism evidence="2 3">
    <name type="scientific">Sorangium cellulosum</name>
    <name type="common">Polyangium cellulosum</name>
    <dbReference type="NCBI Taxonomy" id="56"/>
    <lineage>
        <taxon>Bacteria</taxon>
        <taxon>Pseudomonadati</taxon>
        <taxon>Myxococcota</taxon>
        <taxon>Polyangia</taxon>
        <taxon>Polyangiales</taxon>
        <taxon>Polyangiaceae</taxon>
        <taxon>Sorangium</taxon>
    </lineage>
</organism>
<dbReference type="InterPro" id="IPR051783">
    <property type="entry name" value="NAD(P)-dependent_oxidoreduct"/>
</dbReference>
<evidence type="ECO:0000313" key="3">
    <source>
        <dbReference type="Proteomes" id="UP000075515"/>
    </source>
</evidence>
<dbReference type="InterPro" id="IPR036291">
    <property type="entry name" value="NAD(P)-bd_dom_sf"/>
</dbReference>
<dbReference type="Pfam" id="PF05368">
    <property type="entry name" value="NmrA"/>
    <property type="match status" value="1"/>
</dbReference>
<sequence length="301" mass="31668">MKIFLTGATGYIGGSVAKHLTEQGHSVLGLVRRRELAASLEAQGIGAVLGDLSDHGLLEAEARRADAVVNAADSLRGDVVTALLRGLEGSGKALIHSSGIGLVSEDACGDVVSERISSDDEPIVEGGHPMQKALREVEVQVLHAARVGVRGIVLSNAMVYGIGLGLRAESVQVPMLVRAAREVGAVCVVGRGVNRWSNVHVRDMSSLYALALRGAPAGAFYFVEAGEASFEEIAAAIAARLRLSPIRNCSLQQATALWGEIPARYLLGSNSRVRAVRARRELGWAPQCPSLLAWISAELAA</sequence>
<dbReference type="PANTHER" id="PTHR48079">
    <property type="entry name" value="PROTEIN YEEZ"/>
    <property type="match status" value="1"/>
</dbReference>
<proteinExistence type="predicted"/>
<dbReference type="GO" id="GO:0005737">
    <property type="term" value="C:cytoplasm"/>
    <property type="evidence" value="ECO:0007669"/>
    <property type="project" value="TreeGrafter"/>
</dbReference>
<name>A0A150R8F1_SORCE</name>
<dbReference type="SUPFAM" id="SSF51735">
    <property type="entry name" value="NAD(P)-binding Rossmann-fold domains"/>
    <property type="match status" value="1"/>
</dbReference>
<dbReference type="Gene3D" id="3.40.50.720">
    <property type="entry name" value="NAD(P)-binding Rossmann-like Domain"/>
    <property type="match status" value="1"/>
</dbReference>
<dbReference type="PANTHER" id="PTHR48079:SF6">
    <property type="entry name" value="NAD(P)-BINDING DOMAIN-CONTAINING PROTEIN-RELATED"/>
    <property type="match status" value="1"/>
</dbReference>
<accession>A0A150R8F1</accession>
<reference evidence="2 3" key="1">
    <citation type="submission" date="2014-02" db="EMBL/GenBank/DDBJ databases">
        <title>The small core and large imbalanced accessory genome model reveals a collaborative survival strategy of Sorangium cellulosum strains in nature.</title>
        <authorList>
            <person name="Han K."/>
            <person name="Peng R."/>
            <person name="Blom J."/>
            <person name="Li Y.-Z."/>
        </authorList>
    </citation>
    <scope>NUCLEOTIDE SEQUENCE [LARGE SCALE GENOMIC DNA]</scope>
    <source>
        <strain evidence="2 3">So0149</strain>
    </source>
</reference>